<keyword evidence="1" id="KW-0371">Homeobox</keyword>
<keyword evidence="1" id="KW-0238">DNA-binding</keyword>
<dbReference type="EMBL" id="CM039172">
    <property type="protein sequence ID" value="KAH9788057.1"/>
    <property type="molecule type" value="Genomic_DNA"/>
</dbReference>
<gene>
    <name evidence="1" type="ORF">KPL71_010779</name>
</gene>
<protein>
    <submittedName>
        <fullName evidence="1">Homeobox-leucine zipper protein ANTHOCYANINLESS 2</fullName>
    </submittedName>
</protein>
<name>A0ACB8MQ54_CITSI</name>
<reference evidence="2" key="1">
    <citation type="journal article" date="2023" name="Hortic. Res.">
        <title>A chromosome-level phased genome enabling allele-level studies in sweet orange: a case study on citrus Huanglongbing tolerance.</title>
        <authorList>
            <person name="Wu B."/>
            <person name="Yu Q."/>
            <person name="Deng Z."/>
            <person name="Duan Y."/>
            <person name="Luo F."/>
            <person name="Gmitter F. Jr."/>
        </authorList>
    </citation>
    <scope>NUCLEOTIDE SEQUENCE [LARGE SCALE GENOMIC DNA]</scope>
    <source>
        <strain evidence="2">cv. Valencia</strain>
    </source>
</reference>
<evidence type="ECO:0000313" key="2">
    <source>
        <dbReference type="Proteomes" id="UP000829398"/>
    </source>
</evidence>
<organism evidence="1 2">
    <name type="scientific">Citrus sinensis</name>
    <name type="common">Sweet orange</name>
    <name type="synonym">Citrus aurantium var. sinensis</name>
    <dbReference type="NCBI Taxonomy" id="2711"/>
    <lineage>
        <taxon>Eukaryota</taxon>
        <taxon>Viridiplantae</taxon>
        <taxon>Streptophyta</taxon>
        <taxon>Embryophyta</taxon>
        <taxon>Tracheophyta</taxon>
        <taxon>Spermatophyta</taxon>
        <taxon>Magnoliopsida</taxon>
        <taxon>eudicotyledons</taxon>
        <taxon>Gunneridae</taxon>
        <taxon>Pentapetalae</taxon>
        <taxon>rosids</taxon>
        <taxon>malvids</taxon>
        <taxon>Sapindales</taxon>
        <taxon>Rutaceae</taxon>
        <taxon>Aurantioideae</taxon>
        <taxon>Citrus</taxon>
    </lineage>
</organism>
<evidence type="ECO:0000313" key="1">
    <source>
        <dbReference type="EMBL" id="KAH9788057.1"/>
    </source>
</evidence>
<proteinExistence type="predicted"/>
<comment type="caution">
    <text evidence="1">The sequence shown here is derived from an EMBL/GenBank/DDBJ whole genome shotgun (WGS) entry which is preliminary data.</text>
</comment>
<accession>A0ACB8MQ54</accession>
<sequence length="749" mass="81761">MMIPSVWVCDLVFQQQPNIDNQGGGDLQLQRMGESFEGIIGRRSREDLLEHESRSGSDNMDGASGDDLDAADNPPRKKRYHRHTPQQIQELESLFKECPHPDEKQRLELSKRLCLETRQVKFWFQNRRTQMKTQLERHENSLLRQENDKLRAENMSIRDAMRNPICTNCGGPAIIGDISLEEQHLRIENARLKDELDRVFSSMGPPPMPNSSLELGVGTINGFGGLSSTVTTTLPADFGTGISNALPVVMPPNRSGPGVTGLDRSIERSMFLELALAAMDELVKMAQTDEPLWIRSFEGSGRQVLNHEEYLRTFTPCIGLKPNGFVTEASRETGMVIINSLALVETLMDPNRWAEMFPCMIARTATTDVISSGMGGTRNGALQLMHAELQVLSPLVPVREVNFLRFCKQHAEGVWAVVDVSIDTIRETSGAPAFVNCRRLPSGCVVQDMPNGYSKVTWVEHAEYDESQVHQLYKPLIISGMGFGAQRWVATLQRQCECLAILMSTSVSARDHTAITAGGRRSMLKLAQRMTDNFCAGVCASTVHKWNKLNAGNVDEDVRVMTRKSVDDPGEPPGIVLSAATSVWLPWDILSNGGPMQEMAHIAKGQDHGNCVSLLRASAINANQSSMLILQETCTDAAGSLVVYAPVDIPAMHVVMNGGDSAYVALLPSGFAIVPDGPDSRGPLANGPTSGNGSNGGSQRVGGSLLTVAFQILVNSLPTAKLTVESVETVNNLISCTVQKIKAALQCES</sequence>
<keyword evidence="2" id="KW-1185">Reference proteome</keyword>
<dbReference type="Proteomes" id="UP000829398">
    <property type="component" value="Chromosome 3"/>
</dbReference>